<dbReference type="InterPro" id="IPR036097">
    <property type="entry name" value="HisK_dim/P_sf"/>
</dbReference>
<dbReference type="Pfam" id="PF01590">
    <property type="entry name" value="GAF"/>
    <property type="match status" value="1"/>
</dbReference>
<dbReference type="Pfam" id="PF08448">
    <property type="entry name" value="PAS_4"/>
    <property type="match status" value="1"/>
</dbReference>
<dbReference type="InterPro" id="IPR000700">
    <property type="entry name" value="PAS-assoc_C"/>
</dbReference>
<dbReference type="InterPro" id="IPR005467">
    <property type="entry name" value="His_kinase_dom"/>
</dbReference>
<reference evidence="11" key="1">
    <citation type="journal article" date="2020" name="mSystems">
        <title>Genome- and Community-Level Interaction Insights into Carbon Utilization and Element Cycling Functions of Hydrothermarchaeota in Hydrothermal Sediment.</title>
        <authorList>
            <person name="Zhou Z."/>
            <person name="Liu Y."/>
            <person name="Xu W."/>
            <person name="Pan J."/>
            <person name="Luo Z.H."/>
            <person name="Li M."/>
        </authorList>
    </citation>
    <scope>NUCLEOTIDE SEQUENCE [LARGE SCALE GENOMIC DNA]</scope>
    <source>
        <strain evidence="11">SpSt-374</strain>
    </source>
</reference>
<dbReference type="InterPro" id="IPR052162">
    <property type="entry name" value="Sensor_kinase/Photoreceptor"/>
</dbReference>
<dbReference type="Gene3D" id="3.30.450.40">
    <property type="match status" value="1"/>
</dbReference>
<evidence type="ECO:0000256" key="7">
    <source>
        <dbReference type="ARBA" id="ARBA00023012"/>
    </source>
</evidence>
<dbReference type="SUPFAM" id="SSF55785">
    <property type="entry name" value="PYP-like sensor domain (PAS domain)"/>
    <property type="match status" value="1"/>
</dbReference>
<evidence type="ECO:0000259" key="10">
    <source>
        <dbReference type="PROSITE" id="PS50113"/>
    </source>
</evidence>
<comment type="caution">
    <text evidence="11">The sequence shown here is derived from an EMBL/GenBank/DDBJ whole genome shotgun (WGS) entry which is preliminary data.</text>
</comment>
<dbReference type="SMART" id="SM00091">
    <property type="entry name" value="PAS"/>
    <property type="match status" value="1"/>
</dbReference>
<accession>A0A7C3ZN50</accession>
<evidence type="ECO:0000256" key="1">
    <source>
        <dbReference type="ARBA" id="ARBA00000085"/>
    </source>
</evidence>
<evidence type="ECO:0000256" key="5">
    <source>
        <dbReference type="ARBA" id="ARBA00022679"/>
    </source>
</evidence>
<comment type="catalytic activity">
    <reaction evidence="1">
        <text>ATP + protein L-histidine = ADP + protein N-phospho-L-histidine.</text>
        <dbReference type="EC" id="2.7.13.3"/>
    </reaction>
</comment>
<dbReference type="Gene3D" id="1.10.287.130">
    <property type="match status" value="1"/>
</dbReference>
<dbReference type="InterPro" id="IPR013656">
    <property type="entry name" value="PAS_4"/>
</dbReference>
<dbReference type="PROSITE" id="PS50113">
    <property type="entry name" value="PAC"/>
    <property type="match status" value="1"/>
</dbReference>
<dbReference type="SMART" id="SM00387">
    <property type="entry name" value="HATPase_c"/>
    <property type="match status" value="1"/>
</dbReference>
<evidence type="ECO:0000256" key="4">
    <source>
        <dbReference type="ARBA" id="ARBA00022553"/>
    </source>
</evidence>
<dbReference type="InterPro" id="IPR003594">
    <property type="entry name" value="HATPase_dom"/>
</dbReference>
<dbReference type="SMART" id="SM00388">
    <property type="entry name" value="HisKA"/>
    <property type="match status" value="1"/>
</dbReference>
<keyword evidence="5" id="KW-0808">Transferase</keyword>
<feature type="domain" description="PAC" evidence="10">
    <location>
        <begin position="102"/>
        <end position="153"/>
    </location>
</feature>
<dbReference type="Gene3D" id="3.30.565.10">
    <property type="entry name" value="Histidine kinase-like ATPase, C-terminal domain"/>
    <property type="match status" value="1"/>
</dbReference>
<dbReference type="InterPro" id="IPR035965">
    <property type="entry name" value="PAS-like_dom_sf"/>
</dbReference>
<evidence type="ECO:0000256" key="3">
    <source>
        <dbReference type="ARBA" id="ARBA00012438"/>
    </source>
</evidence>
<sequence>MLRMVGEMIYTWWAQRQASASLQASEALYAGIFNHSAESIFLLDVLPDGKLVWETANAAWEEGMGIPAAAIAGKSLLEVLPPEMAASLENRCRACIAGSGPIVYEQTLELRGSTRMWRIILVPIWDTRGRIVKLQGSARDVTEEKRAIAEQLRQTRYRHLLTSIVLKIRSSLDLENILATTVLEVQKTLQAERVFFYLLSPDGSGKLVHQEQTPGLSPIAAADLEGCWPSEDIEKYCCSGAYAITEISQAEFSRPHLEFLHRHEVRSQMTVPVFVRPLAQETEEEPAILLWGLLCVQQRHRREWSHWEVDLMKELADQLSIALYQAQLLEQETRQSQDLARSNAELEQFAYIASHDLQEPLRTVGSFAQLLERRYQDKLEEKALRYIKFIVDGTTRMQTLVNDLLEYSRVGTRGKPFQMTDCNAVLDEAIANLEGTIRKSGATVQGWRYGDSDITGGHYRRPKAVSGLPVVMADSGQLVQLFQNLIGNAIKYSRPDESPLVNVTAQRQEEEWRFRIQDNGIGIDPKHFDRIFQIFQRLHAQDEYSGTGIGLAICQKIIQRHGGRIWVESKPGFGSSFYFTIPDRNISTP</sequence>
<dbReference type="PRINTS" id="PR00344">
    <property type="entry name" value="BCTRLSENSOR"/>
</dbReference>
<dbReference type="EC" id="2.7.13.3" evidence="3"/>
<name>A0A7C3ZN50_9CYAN</name>
<dbReference type="SMART" id="SM00065">
    <property type="entry name" value="GAF"/>
    <property type="match status" value="1"/>
</dbReference>
<dbReference type="InterPro" id="IPR003661">
    <property type="entry name" value="HisK_dim/P_dom"/>
</dbReference>
<dbReference type="InterPro" id="IPR016132">
    <property type="entry name" value="Phyto_chromo_attachment"/>
</dbReference>
<dbReference type="InterPro" id="IPR000014">
    <property type="entry name" value="PAS"/>
</dbReference>
<dbReference type="FunFam" id="3.30.565.10:FF:000006">
    <property type="entry name" value="Sensor histidine kinase WalK"/>
    <property type="match status" value="1"/>
</dbReference>
<dbReference type="CDD" id="cd16921">
    <property type="entry name" value="HATPase_FilI-like"/>
    <property type="match status" value="1"/>
</dbReference>
<organism evidence="11">
    <name type="scientific">Planktothricoides sp. SpSt-374</name>
    <dbReference type="NCBI Taxonomy" id="2282167"/>
    <lineage>
        <taxon>Bacteria</taxon>
        <taxon>Bacillati</taxon>
        <taxon>Cyanobacteriota</taxon>
        <taxon>Cyanophyceae</taxon>
        <taxon>Oscillatoriophycideae</taxon>
        <taxon>Oscillatoriales</taxon>
        <taxon>Oscillatoriaceae</taxon>
        <taxon>Planktothricoides</taxon>
    </lineage>
</organism>
<dbReference type="NCBIfam" id="TIGR00229">
    <property type="entry name" value="sensory_box"/>
    <property type="match status" value="1"/>
</dbReference>
<comment type="similarity">
    <text evidence="2">In the N-terminal section; belongs to the phytochrome family.</text>
</comment>
<dbReference type="Pfam" id="PF02518">
    <property type="entry name" value="HATPase_c"/>
    <property type="match status" value="1"/>
</dbReference>
<dbReference type="InterPro" id="IPR004358">
    <property type="entry name" value="Sig_transdc_His_kin-like_C"/>
</dbReference>
<dbReference type="SUPFAM" id="SSF47384">
    <property type="entry name" value="Homodimeric domain of signal transducing histidine kinase"/>
    <property type="match status" value="1"/>
</dbReference>
<dbReference type="InterPro" id="IPR003018">
    <property type="entry name" value="GAF"/>
</dbReference>
<dbReference type="PROSITE" id="PS50046">
    <property type="entry name" value="PHYTOCHROME_2"/>
    <property type="match status" value="1"/>
</dbReference>
<dbReference type="CDD" id="cd00130">
    <property type="entry name" value="PAS"/>
    <property type="match status" value="1"/>
</dbReference>
<evidence type="ECO:0000256" key="6">
    <source>
        <dbReference type="ARBA" id="ARBA00022777"/>
    </source>
</evidence>
<proteinExistence type="inferred from homology"/>
<keyword evidence="4" id="KW-0597">Phosphoprotein</keyword>
<feature type="domain" description="Phytochrome chromophore attachment site" evidence="8">
    <location>
        <begin position="173"/>
        <end position="318"/>
    </location>
</feature>
<dbReference type="SUPFAM" id="SSF55874">
    <property type="entry name" value="ATPase domain of HSP90 chaperone/DNA topoisomerase II/histidine kinase"/>
    <property type="match status" value="1"/>
</dbReference>
<dbReference type="EMBL" id="DSPX01000149">
    <property type="protein sequence ID" value="HGG01864.1"/>
    <property type="molecule type" value="Genomic_DNA"/>
</dbReference>
<dbReference type="PANTHER" id="PTHR43304:SF1">
    <property type="entry name" value="PAC DOMAIN-CONTAINING PROTEIN"/>
    <property type="match status" value="1"/>
</dbReference>
<keyword evidence="6" id="KW-0418">Kinase</keyword>
<dbReference type="Gene3D" id="3.30.450.20">
    <property type="entry name" value="PAS domain"/>
    <property type="match status" value="1"/>
</dbReference>
<dbReference type="CDD" id="cd00082">
    <property type="entry name" value="HisKA"/>
    <property type="match status" value="1"/>
</dbReference>
<evidence type="ECO:0000313" key="11">
    <source>
        <dbReference type="EMBL" id="HGG01864.1"/>
    </source>
</evidence>
<evidence type="ECO:0000256" key="2">
    <source>
        <dbReference type="ARBA" id="ARBA00006402"/>
    </source>
</evidence>
<feature type="domain" description="Histidine kinase" evidence="9">
    <location>
        <begin position="352"/>
        <end position="585"/>
    </location>
</feature>
<evidence type="ECO:0000259" key="8">
    <source>
        <dbReference type="PROSITE" id="PS50046"/>
    </source>
</evidence>
<dbReference type="PROSITE" id="PS50109">
    <property type="entry name" value="HIS_KIN"/>
    <property type="match status" value="1"/>
</dbReference>
<keyword evidence="7" id="KW-0902">Two-component regulatory system</keyword>
<dbReference type="SUPFAM" id="SSF55781">
    <property type="entry name" value="GAF domain-like"/>
    <property type="match status" value="1"/>
</dbReference>
<dbReference type="Pfam" id="PF00512">
    <property type="entry name" value="HisKA"/>
    <property type="match status" value="1"/>
</dbReference>
<protein>
    <recommendedName>
        <fullName evidence="3">histidine kinase</fullName>
        <ecNumber evidence="3">2.7.13.3</ecNumber>
    </recommendedName>
</protein>
<dbReference type="GO" id="GO:0000155">
    <property type="term" value="F:phosphorelay sensor kinase activity"/>
    <property type="evidence" value="ECO:0007669"/>
    <property type="project" value="InterPro"/>
</dbReference>
<dbReference type="InterPro" id="IPR036890">
    <property type="entry name" value="HATPase_C_sf"/>
</dbReference>
<gene>
    <name evidence="11" type="ORF">ENR15_14760</name>
</gene>
<dbReference type="AlphaFoldDB" id="A0A7C3ZN50"/>
<dbReference type="InterPro" id="IPR029016">
    <property type="entry name" value="GAF-like_dom_sf"/>
</dbReference>
<dbReference type="PANTHER" id="PTHR43304">
    <property type="entry name" value="PHYTOCHROME-LIKE PROTEIN CPH1"/>
    <property type="match status" value="1"/>
</dbReference>
<evidence type="ECO:0000259" key="9">
    <source>
        <dbReference type="PROSITE" id="PS50109"/>
    </source>
</evidence>